<dbReference type="InterPro" id="IPR000719">
    <property type="entry name" value="Prot_kinase_dom"/>
</dbReference>
<evidence type="ECO:0000256" key="1">
    <source>
        <dbReference type="ARBA" id="ARBA00022741"/>
    </source>
</evidence>
<gene>
    <name evidence="6" type="ORF">CCMP2556_LOCUS29607</name>
</gene>
<keyword evidence="2" id="KW-0067">ATP-binding</keyword>
<keyword evidence="1" id="KW-0547">Nucleotide-binding</keyword>
<evidence type="ECO:0000313" key="7">
    <source>
        <dbReference type="Proteomes" id="UP001642484"/>
    </source>
</evidence>
<dbReference type="Gene3D" id="1.10.510.10">
    <property type="entry name" value="Transferase(Phosphotransferase) domain 1"/>
    <property type="match status" value="1"/>
</dbReference>
<feature type="compositionally biased region" description="Polar residues" evidence="4">
    <location>
        <begin position="768"/>
        <end position="778"/>
    </location>
</feature>
<dbReference type="PANTHER" id="PTHR24055">
    <property type="entry name" value="MITOGEN-ACTIVATED PROTEIN KINASE"/>
    <property type="match status" value="1"/>
</dbReference>
<accession>A0ABP0N8X9</accession>
<organism evidence="6 7">
    <name type="scientific">Durusdinium trenchii</name>
    <dbReference type="NCBI Taxonomy" id="1381693"/>
    <lineage>
        <taxon>Eukaryota</taxon>
        <taxon>Sar</taxon>
        <taxon>Alveolata</taxon>
        <taxon>Dinophyceae</taxon>
        <taxon>Suessiales</taxon>
        <taxon>Symbiodiniaceae</taxon>
        <taxon>Durusdinium</taxon>
    </lineage>
</organism>
<evidence type="ECO:0000256" key="2">
    <source>
        <dbReference type="ARBA" id="ARBA00022840"/>
    </source>
</evidence>
<feature type="region of interest" description="Disordered" evidence="4">
    <location>
        <begin position="758"/>
        <end position="800"/>
    </location>
</feature>
<dbReference type="PROSITE" id="PS51375">
    <property type="entry name" value="PPR"/>
    <property type="match status" value="3"/>
</dbReference>
<dbReference type="Proteomes" id="UP001642484">
    <property type="component" value="Unassembled WGS sequence"/>
</dbReference>
<evidence type="ECO:0000256" key="4">
    <source>
        <dbReference type="SAM" id="MobiDB-lite"/>
    </source>
</evidence>
<feature type="compositionally biased region" description="Gly residues" evidence="4">
    <location>
        <begin position="1"/>
        <end position="10"/>
    </location>
</feature>
<dbReference type="InterPro" id="IPR011990">
    <property type="entry name" value="TPR-like_helical_dom_sf"/>
</dbReference>
<dbReference type="Gene3D" id="1.25.40.10">
    <property type="entry name" value="Tetratricopeptide repeat domain"/>
    <property type="match status" value="2"/>
</dbReference>
<feature type="repeat" description="PPR" evidence="3">
    <location>
        <begin position="249"/>
        <end position="283"/>
    </location>
</feature>
<dbReference type="PROSITE" id="PS00108">
    <property type="entry name" value="PROTEIN_KINASE_ST"/>
    <property type="match status" value="1"/>
</dbReference>
<evidence type="ECO:0000259" key="5">
    <source>
        <dbReference type="PROSITE" id="PS50011"/>
    </source>
</evidence>
<sequence>MRPRGGGARGPGYAPLASGPSGSDSPGERQRLAPGGAREGLAQPSLRQCTAAIAACGRARAWDKALGILQKMREDGPPPDAFCCNSAIKACNNLKQQLQVFDGMCHLGPSPDIATYGALTSSLGRVARWEDCLEMLRELDSQSLESNLIVYSAAISACDKGSQWQVAIDLLERLEDQETSLVCCSAAMSACARGSQWELALDLLATTRSAGLQFDLIMFSTGISAGAQGSQWQLSLGLFRELQCQQLPNQIAYNAAADALSRSQNWILTLEFLSEMRRSSARPDASTFSSLIRACGCAALWQEALMAFQQIREGLLWPDLIAYHSAVSACEEAAAWAAALELLMDMRRSRLPADAQILSAAVSAAGRSGEWEMALALLGTRQMDTALRNAAITACGKVFICIYGPHVLLHSRFGEWPMDLQLNHYRLAPMSSLEVLKLLGKGAYGIVWKVKELNGHENIVRLMNVMKADSSQDLYVIFDYMESDLQKAIVGNLLQPIHVEYITYQVLKALKYIHSAGVLHRDLKPANVLLNSNCHARICDFGLARTALPQLLPTRRDSRSSEGEAPPLLTDYVATRWYRAPELLLGSTVYAEGVDMWSVGCILGEMVAGKPILRGRSAMDQLQKVVELTGKPSEQDLRPIVTTSQYARSMLESLGNVRQMPSSGVLFLLKLPQLAKTLTLNLLKFNPEKRPSAELALQDVFLEKFFLQEAEPLCDKVIRMPIADMTKLKASDYRDQIYTMIAQRRKMAQEEAAVLARRGRHSLRRQSSRYSEASTSSVRDPAPLFWNHEGGAAAPPSTPK</sequence>
<dbReference type="NCBIfam" id="TIGR00756">
    <property type="entry name" value="PPR"/>
    <property type="match status" value="1"/>
</dbReference>
<keyword evidence="7" id="KW-1185">Reference proteome</keyword>
<feature type="repeat" description="PPR" evidence="3">
    <location>
        <begin position="112"/>
        <end position="146"/>
    </location>
</feature>
<feature type="compositionally biased region" description="Basic residues" evidence="4">
    <location>
        <begin position="758"/>
        <end position="767"/>
    </location>
</feature>
<dbReference type="SMART" id="SM00220">
    <property type="entry name" value="S_TKc"/>
    <property type="match status" value="1"/>
</dbReference>
<feature type="repeat" description="PPR" evidence="3">
    <location>
        <begin position="45"/>
        <end position="79"/>
    </location>
</feature>
<dbReference type="InterPro" id="IPR002885">
    <property type="entry name" value="PPR_rpt"/>
</dbReference>
<evidence type="ECO:0000313" key="6">
    <source>
        <dbReference type="EMBL" id="CAK9060181.1"/>
    </source>
</evidence>
<name>A0ABP0N8X9_9DINO</name>
<dbReference type="EMBL" id="CAXAMN010021492">
    <property type="protein sequence ID" value="CAK9060181.1"/>
    <property type="molecule type" value="Genomic_DNA"/>
</dbReference>
<reference evidence="6 7" key="1">
    <citation type="submission" date="2024-02" db="EMBL/GenBank/DDBJ databases">
        <authorList>
            <person name="Chen Y."/>
            <person name="Shah S."/>
            <person name="Dougan E. K."/>
            <person name="Thang M."/>
            <person name="Chan C."/>
        </authorList>
    </citation>
    <scope>NUCLEOTIDE SEQUENCE [LARGE SCALE GENOMIC DNA]</scope>
</reference>
<dbReference type="PROSITE" id="PS50011">
    <property type="entry name" value="PROTEIN_KINASE_DOM"/>
    <property type="match status" value="1"/>
</dbReference>
<dbReference type="Pfam" id="PF00069">
    <property type="entry name" value="Pkinase"/>
    <property type="match status" value="1"/>
</dbReference>
<dbReference type="InterPro" id="IPR050117">
    <property type="entry name" value="MAPK"/>
</dbReference>
<dbReference type="InterPro" id="IPR008271">
    <property type="entry name" value="Ser/Thr_kinase_AS"/>
</dbReference>
<dbReference type="Gene3D" id="3.30.200.20">
    <property type="entry name" value="Phosphorylase Kinase, domain 1"/>
    <property type="match status" value="1"/>
</dbReference>
<dbReference type="InterPro" id="IPR011009">
    <property type="entry name" value="Kinase-like_dom_sf"/>
</dbReference>
<feature type="domain" description="Protein kinase" evidence="5">
    <location>
        <begin position="357"/>
        <end position="702"/>
    </location>
</feature>
<dbReference type="Pfam" id="PF01535">
    <property type="entry name" value="PPR"/>
    <property type="match status" value="2"/>
</dbReference>
<protein>
    <recommendedName>
        <fullName evidence="5">Protein kinase domain-containing protein</fullName>
    </recommendedName>
</protein>
<feature type="region of interest" description="Disordered" evidence="4">
    <location>
        <begin position="1"/>
        <end position="41"/>
    </location>
</feature>
<dbReference type="SUPFAM" id="SSF56112">
    <property type="entry name" value="Protein kinase-like (PK-like)"/>
    <property type="match status" value="1"/>
</dbReference>
<evidence type="ECO:0000256" key="3">
    <source>
        <dbReference type="PROSITE-ProRule" id="PRU00708"/>
    </source>
</evidence>
<proteinExistence type="predicted"/>
<comment type="caution">
    <text evidence="6">The sequence shown here is derived from an EMBL/GenBank/DDBJ whole genome shotgun (WGS) entry which is preliminary data.</text>
</comment>